<organism evidence="3 4">
    <name type="scientific">Magnaporthiopsis poae (strain ATCC 64411 / 73-15)</name>
    <name type="common">Kentucky bluegrass fungus</name>
    <name type="synonym">Magnaporthe poae</name>
    <dbReference type="NCBI Taxonomy" id="644358"/>
    <lineage>
        <taxon>Eukaryota</taxon>
        <taxon>Fungi</taxon>
        <taxon>Dikarya</taxon>
        <taxon>Ascomycota</taxon>
        <taxon>Pezizomycotina</taxon>
        <taxon>Sordariomycetes</taxon>
        <taxon>Sordariomycetidae</taxon>
        <taxon>Magnaporthales</taxon>
        <taxon>Magnaporthaceae</taxon>
        <taxon>Magnaporthiopsis</taxon>
    </lineage>
</organism>
<reference evidence="2" key="3">
    <citation type="submission" date="2011-03" db="EMBL/GenBank/DDBJ databases">
        <title>Annotation of Magnaporthe poae ATCC 64411.</title>
        <authorList>
            <person name="Ma L.-J."/>
            <person name="Dead R."/>
            <person name="Young S.K."/>
            <person name="Zeng Q."/>
            <person name="Gargeya S."/>
            <person name="Fitzgerald M."/>
            <person name="Haas B."/>
            <person name="Abouelleil A."/>
            <person name="Alvarado L."/>
            <person name="Arachchi H.M."/>
            <person name="Berlin A."/>
            <person name="Brown A."/>
            <person name="Chapman S.B."/>
            <person name="Chen Z."/>
            <person name="Dunbar C."/>
            <person name="Freedman E."/>
            <person name="Gearin G."/>
            <person name="Gellesch M."/>
            <person name="Goldberg J."/>
            <person name="Griggs A."/>
            <person name="Gujja S."/>
            <person name="Heiman D."/>
            <person name="Howarth C."/>
            <person name="Larson L."/>
            <person name="Lui A."/>
            <person name="MacDonald P.J.P."/>
            <person name="Mehta T."/>
            <person name="Montmayeur A."/>
            <person name="Murphy C."/>
            <person name="Neiman D."/>
            <person name="Pearson M."/>
            <person name="Priest M."/>
            <person name="Roberts A."/>
            <person name="Saif S."/>
            <person name="Shea T."/>
            <person name="Shenoy N."/>
            <person name="Sisk P."/>
            <person name="Stolte C."/>
            <person name="Sykes S."/>
            <person name="Yandava C."/>
            <person name="Wortman J."/>
            <person name="Nusbaum C."/>
            <person name="Birren B."/>
        </authorList>
    </citation>
    <scope>NUCLEOTIDE SEQUENCE</scope>
    <source>
        <strain evidence="2">ATCC 64411</strain>
    </source>
</reference>
<name>A0A0C4E349_MAGP6</name>
<evidence type="ECO:0000256" key="1">
    <source>
        <dbReference type="SAM" id="MobiDB-lite"/>
    </source>
</evidence>
<dbReference type="VEuPathDB" id="FungiDB:MAPG_06841"/>
<keyword evidence="4" id="KW-1185">Reference proteome</keyword>
<dbReference type="Proteomes" id="UP000011715">
    <property type="component" value="Unassembled WGS sequence"/>
</dbReference>
<evidence type="ECO:0000313" key="2">
    <source>
        <dbReference type="EMBL" id="KLU87850.1"/>
    </source>
</evidence>
<dbReference type="EMBL" id="ADBL01001647">
    <property type="status" value="NOT_ANNOTATED_CDS"/>
    <property type="molecule type" value="Genomic_DNA"/>
</dbReference>
<feature type="compositionally biased region" description="Basic and acidic residues" evidence="1">
    <location>
        <begin position="61"/>
        <end position="79"/>
    </location>
</feature>
<reference evidence="4" key="1">
    <citation type="submission" date="2010-05" db="EMBL/GenBank/DDBJ databases">
        <title>The genome sequence of Magnaporthe poae strain ATCC 64411.</title>
        <authorList>
            <person name="Ma L.-J."/>
            <person name="Dead R."/>
            <person name="Young S."/>
            <person name="Zeng Q."/>
            <person name="Koehrsen M."/>
            <person name="Alvarado L."/>
            <person name="Berlin A."/>
            <person name="Chapman S.B."/>
            <person name="Chen Z."/>
            <person name="Freedman E."/>
            <person name="Gellesch M."/>
            <person name="Goldberg J."/>
            <person name="Griggs A."/>
            <person name="Gujja S."/>
            <person name="Heilman E.R."/>
            <person name="Heiman D."/>
            <person name="Hepburn T."/>
            <person name="Howarth C."/>
            <person name="Jen D."/>
            <person name="Larson L."/>
            <person name="Mehta T."/>
            <person name="Neiman D."/>
            <person name="Pearson M."/>
            <person name="Roberts A."/>
            <person name="Saif S."/>
            <person name="Shea T."/>
            <person name="Shenoy N."/>
            <person name="Sisk P."/>
            <person name="Stolte C."/>
            <person name="Sykes S."/>
            <person name="Walk T."/>
            <person name="White J."/>
            <person name="Yandava C."/>
            <person name="Haas B."/>
            <person name="Nusbaum C."/>
            <person name="Birren B."/>
        </authorList>
    </citation>
    <scope>NUCLEOTIDE SEQUENCE [LARGE SCALE GENOMIC DNA]</scope>
    <source>
        <strain evidence="4">ATCC 64411 / 73-15</strain>
    </source>
</reference>
<gene>
    <name evidence="2" type="ORF">MAPG_06841</name>
</gene>
<protein>
    <submittedName>
        <fullName evidence="2 3">Uncharacterized protein</fullName>
    </submittedName>
</protein>
<accession>A0A0C4E349</accession>
<proteinExistence type="predicted"/>
<feature type="region of interest" description="Disordered" evidence="1">
    <location>
        <begin position="97"/>
        <end position="140"/>
    </location>
</feature>
<evidence type="ECO:0000313" key="4">
    <source>
        <dbReference type="Proteomes" id="UP000011715"/>
    </source>
</evidence>
<dbReference type="AlphaFoldDB" id="A0A0C4E349"/>
<dbReference type="eggNOG" id="ENOG502T75X">
    <property type="taxonomic scope" value="Eukaryota"/>
</dbReference>
<sequence length="270" mass="29660">MIPYGTSIKAALQCYRDYAAALIGRHGSRLSQPVIEVGRQLIAQCNYYTTPNAPQGPWETPPERLRRAERQAERPAEELHRAVQDLWARDIRREIRRRRSRKPQRASASYGGDWPSATPSAPSTQPSPSPSEGEPKKTPDVNDLELVQTSTEGLLCGMWALLGSLQAQLPPAVAPPTTSELRRLFGRLASTADNFYVDDIDAVLREWGLSRGVSLNLGVVMEGPASDGRFSYQIREGGDATIWIHHDNAEALWGAPYSHYSAMAGRAGGG</sequence>
<dbReference type="EnsemblFungi" id="MAPG_06841T0">
    <property type="protein sequence ID" value="MAPG_06841T0"/>
    <property type="gene ID" value="MAPG_06841"/>
</dbReference>
<dbReference type="EMBL" id="GL876970">
    <property type="protein sequence ID" value="KLU87850.1"/>
    <property type="molecule type" value="Genomic_DNA"/>
</dbReference>
<evidence type="ECO:0000313" key="3">
    <source>
        <dbReference type="EnsemblFungi" id="MAPG_06841T0"/>
    </source>
</evidence>
<reference evidence="3" key="4">
    <citation type="journal article" date="2015" name="G3 (Bethesda)">
        <title>Genome sequences of three phytopathogenic species of the Magnaporthaceae family of fungi.</title>
        <authorList>
            <person name="Okagaki L.H."/>
            <person name="Nunes C.C."/>
            <person name="Sailsbery J."/>
            <person name="Clay B."/>
            <person name="Brown D."/>
            <person name="John T."/>
            <person name="Oh Y."/>
            <person name="Young N."/>
            <person name="Fitzgerald M."/>
            <person name="Haas B.J."/>
            <person name="Zeng Q."/>
            <person name="Young S."/>
            <person name="Adiconis X."/>
            <person name="Fan L."/>
            <person name="Levin J.Z."/>
            <person name="Mitchell T.K."/>
            <person name="Okubara P.A."/>
            <person name="Farman M.L."/>
            <person name="Kohn L.M."/>
            <person name="Birren B."/>
            <person name="Ma L.-J."/>
            <person name="Dean R.A."/>
        </authorList>
    </citation>
    <scope>NUCLEOTIDE SEQUENCE</scope>
    <source>
        <strain evidence="3">ATCC 64411 / 73-15</strain>
    </source>
</reference>
<reference evidence="3" key="5">
    <citation type="submission" date="2015-06" db="UniProtKB">
        <authorList>
            <consortium name="EnsemblFungi"/>
        </authorList>
    </citation>
    <scope>IDENTIFICATION</scope>
    <source>
        <strain evidence="3">ATCC 64411</strain>
    </source>
</reference>
<feature type="compositionally biased region" description="Low complexity" evidence="1">
    <location>
        <begin position="105"/>
        <end position="126"/>
    </location>
</feature>
<dbReference type="OrthoDB" id="310217at2759"/>
<feature type="region of interest" description="Disordered" evidence="1">
    <location>
        <begin position="49"/>
        <end position="79"/>
    </location>
</feature>
<reference evidence="2" key="2">
    <citation type="submission" date="2010-05" db="EMBL/GenBank/DDBJ databases">
        <title>The Genome Sequence of Magnaporthe poae strain ATCC 64411.</title>
        <authorList>
            <consortium name="The Broad Institute Genome Sequencing Platform"/>
            <consortium name="Broad Institute Genome Sequencing Center for Infectious Disease"/>
            <person name="Ma L.-J."/>
            <person name="Dead R."/>
            <person name="Young S."/>
            <person name="Zeng Q."/>
            <person name="Koehrsen M."/>
            <person name="Alvarado L."/>
            <person name="Berlin A."/>
            <person name="Chapman S.B."/>
            <person name="Chen Z."/>
            <person name="Freedman E."/>
            <person name="Gellesch M."/>
            <person name="Goldberg J."/>
            <person name="Griggs A."/>
            <person name="Gujja S."/>
            <person name="Heilman E.R."/>
            <person name="Heiman D."/>
            <person name="Hepburn T."/>
            <person name="Howarth C."/>
            <person name="Jen D."/>
            <person name="Larson L."/>
            <person name="Mehta T."/>
            <person name="Neiman D."/>
            <person name="Pearson M."/>
            <person name="Roberts A."/>
            <person name="Saif S."/>
            <person name="Shea T."/>
            <person name="Shenoy N."/>
            <person name="Sisk P."/>
            <person name="Stolte C."/>
            <person name="Sykes S."/>
            <person name="Walk T."/>
            <person name="White J."/>
            <person name="Yandava C."/>
            <person name="Haas B."/>
            <person name="Nusbaum C."/>
            <person name="Birren B."/>
        </authorList>
    </citation>
    <scope>NUCLEOTIDE SEQUENCE</scope>
    <source>
        <strain evidence="2">ATCC 64411</strain>
    </source>
</reference>